<keyword evidence="2" id="KW-0472">Membrane</keyword>
<evidence type="ECO:0000256" key="1">
    <source>
        <dbReference type="SAM" id="MobiDB-lite"/>
    </source>
</evidence>
<dbReference type="PANTHER" id="PTHR31600:SF2">
    <property type="entry name" value="GAMETE ENRICHED GENE 10 PROTEIN-RELATED"/>
    <property type="match status" value="1"/>
</dbReference>
<evidence type="ECO:0000313" key="3">
    <source>
        <dbReference type="EMBL" id="KAG2488172.1"/>
    </source>
</evidence>
<gene>
    <name evidence="3" type="ORF">HYH03_013314</name>
</gene>
<reference evidence="3" key="1">
    <citation type="journal article" date="2020" name="bioRxiv">
        <title>Comparative genomics of Chlamydomonas.</title>
        <authorList>
            <person name="Craig R.J."/>
            <person name="Hasan A.R."/>
            <person name="Ness R.W."/>
            <person name="Keightley P.D."/>
        </authorList>
    </citation>
    <scope>NUCLEOTIDE SEQUENCE</scope>
    <source>
        <strain evidence="3">CCAP 11/70</strain>
    </source>
</reference>
<evidence type="ECO:0000256" key="2">
    <source>
        <dbReference type="SAM" id="Phobius"/>
    </source>
</evidence>
<feature type="transmembrane region" description="Helical" evidence="2">
    <location>
        <begin position="1259"/>
        <end position="1283"/>
    </location>
</feature>
<keyword evidence="2" id="KW-1133">Transmembrane helix</keyword>
<organism evidence="3 4">
    <name type="scientific">Edaphochlamys debaryana</name>
    <dbReference type="NCBI Taxonomy" id="47281"/>
    <lineage>
        <taxon>Eukaryota</taxon>
        <taxon>Viridiplantae</taxon>
        <taxon>Chlorophyta</taxon>
        <taxon>core chlorophytes</taxon>
        <taxon>Chlorophyceae</taxon>
        <taxon>CS clade</taxon>
        <taxon>Chlamydomonadales</taxon>
        <taxon>Chlamydomonadales incertae sedis</taxon>
        <taxon>Edaphochlamys</taxon>
    </lineage>
</organism>
<feature type="compositionally biased region" description="Polar residues" evidence="1">
    <location>
        <begin position="1414"/>
        <end position="1426"/>
    </location>
</feature>
<dbReference type="InterPro" id="IPR052994">
    <property type="entry name" value="Tiny_macrocysts_regulators"/>
</dbReference>
<proteinExistence type="predicted"/>
<feature type="region of interest" description="Disordered" evidence="1">
    <location>
        <begin position="740"/>
        <end position="772"/>
    </location>
</feature>
<comment type="caution">
    <text evidence="3">The sequence shown here is derived from an EMBL/GenBank/DDBJ whole genome shotgun (WGS) entry which is preliminary data.</text>
</comment>
<accession>A0A836BTJ9</accession>
<feature type="region of interest" description="Disordered" evidence="1">
    <location>
        <begin position="1366"/>
        <end position="1426"/>
    </location>
</feature>
<feature type="compositionally biased region" description="Low complexity" evidence="1">
    <location>
        <begin position="854"/>
        <end position="883"/>
    </location>
</feature>
<name>A0A836BTJ9_9CHLO</name>
<feature type="compositionally biased region" description="Gly residues" evidence="1">
    <location>
        <begin position="702"/>
        <end position="714"/>
    </location>
</feature>
<evidence type="ECO:0000313" key="4">
    <source>
        <dbReference type="Proteomes" id="UP000612055"/>
    </source>
</evidence>
<sequence length="1780" mass="186788">MSGLAPPSSPYRDMMLVADNRGRIVHVTVALAAALGRSPDTLRAGGLDMIIPEPAAVLHGAWVQELANPQSTAHALMGPPPPFSCRSGIPICLAAVDEQDGPIVRPFRLEVKQRLTQAGSTKLHIVSAWPLSEEQALSQQRMRLTLDLAGNILSVDDGTPAELFGAPPHTFVGQSISEVVDLFRPEAGGSSAVRSAPSTPPLDGDVLDRVESALEASAARRVTRALLELSKRSLDAPGTSWRVGVTLPPDESARQELDQLALLLGASEHAAAERLIGGRTVPAVMRLRLVRKTQQAQQKRAVSMGFDVHEPRMEPLGSAFGGPPASDADRSHHRAPSWGVQQAPWADKHSMRPGSVAAEPVAEGTRALHRRQAGPSAVAEATEEEEMEEVLKHAESVANLQAPQPAAPEPSSSGTPRTAAASRLAAKVSALASEKSRSEAAGSPTGSMRAAALASSRAASRANLRTSANDVPEAPAPAASSPSIILPSPAAAASPAALAAGTSQRRSSQQLRLAGAEGSATVTEAASAVAAASLGFESSLVVEVELWRADVLSGVVEVDEKGRLIRKDANSPLTHADLVLGLPATALLGVPAAEVLPLPPGGVAALLDNASGNQGVRGALKRATSRAVKAGQPVVLPSRHAGDCCGMELRIQAVRRPGPPGSAYLILRPSAPAPAQPGFLRWLYEGDASEILTGLPSDDKGAGGSSGQQEGGPLGPNLTVRSLGAGGRVAKLMRATAAANKAALPQKASTTTGFEDPRHASLDPPSPRARAELGSPFSALMASKANELGSAAGGHVSASFSGVAPRAATLSQELPASLPAPPVVTGSLPVPSVSRVPSRLAVVANADPPPPAAAPKQPDAAAGDGDPEAGKAAPGPGQPAPQESQSDASPGHSWDGRDSDASLALKQLEARKDDSAHKGEQVDPVRSWVMAGATAAPNPDEGDDESGSGNLSSSSSQSEGDRLSDDDPRAGRRVAGASGPTKDASESGAEEMESEAGAATANYSAGKRFKKLFKLLTSPVAHRPILVLRNATLALVAILLIAHLATFLVLHSRLLDQIDQVEDLVSVAEAARRVHEISINGRVLDMLYTGGFYSPGLPQFGEPLDEALAGLYEDIYDLCESFKKLHHGVYLGFRHKRRIPAEYGLRDIWDDPGLNMTVFYDAALITSDNGTVTQLEAPPPTTFPMGLWDAGNQYLTRALDLLNNGEALVRQGGNFSEWSVWKFVRANGLPVIFPAYLETLDGLVQITVAESESIYQLQLIVLSVEGGLLCFMACVAIWIAASSFANKRYVLYNVFVQIPLGVTRGLANMSLQLETGEEVDEDEVGLQAGIEQTGMVAEEANAEDAAAAPQKELRASIFAIPAPSKVGGAAKGRRFADDADEATAPASRTTSATAIAKNAPGAGSSGRHVGGQSGVNRASQSGVGNSNAAASKVQEALGKLVFWRRRSKVSPEVLSLKSRRRLVPSRRLCYVMVAPFLLWGILVIGINLAGYTKLKTLAAPLAALNVVDVFIIRFHRMLYYTLEVVGALSQTAHDMYKAILLKEEKLWLLEYDVMLFGNEVAPKNDTSPHFRLAETGLVFGGRAKPSELLYHTGSCMAEDPADCQPEGSPFYEVTHNGLDVLVKHQASSVESLLLQPPEASHTNSTEFRFLWETGQTDAEGALNTMQALYQAEVASAYEQVGVQQIALFVLSWVWAAIFLLLLLQPLLRRSRNEMRRIAELLSQLPGEVDCEGMVLAALTVGGPAPPAGTAIVPAGGGGIGGKGAKSGRLDYQRLGSAKRA</sequence>
<keyword evidence="2" id="KW-0812">Transmembrane</keyword>
<feature type="compositionally biased region" description="Low complexity" evidence="1">
    <location>
        <begin position="401"/>
        <end position="433"/>
    </location>
</feature>
<feature type="compositionally biased region" description="Basic and acidic residues" evidence="1">
    <location>
        <begin position="959"/>
        <end position="970"/>
    </location>
</feature>
<feature type="transmembrane region" description="Helical" evidence="2">
    <location>
        <begin position="1685"/>
        <end position="1707"/>
    </location>
</feature>
<dbReference type="PANTHER" id="PTHR31600">
    <property type="entry name" value="TINY MACROCYSTS PROTEIN B-RELATED"/>
    <property type="match status" value="1"/>
</dbReference>
<feature type="region of interest" description="Disordered" evidence="1">
    <location>
        <begin position="843"/>
        <end position="995"/>
    </location>
</feature>
<protein>
    <recommendedName>
        <fullName evidence="5">PAS domain-containing protein</fullName>
    </recommendedName>
</protein>
<keyword evidence="4" id="KW-1185">Reference proteome</keyword>
<feature type="transmembrane region" description="Helical" evidence="2">
    <location>
        <begin position="1468"/>
        <end position="1491"/>
    </location>
</feature>
<feature type="region of interest" description="Disordered" evidence="1">
    <location>
        <begin position="313"/>
        <end position="482"/>
    </location>
</feature>
<dbReference type="OrthoDB" id="545912at2759"/>
<evidence type="ECO:0008006" key="5">
    <source>
        <dbReference type="Google" id="ProtNLM"/>
    </source>
</evidence>
<feature type="region of interest" description="Disordered" evidence="1">
    <location>
        <begin position="1761"/>
        <end position="1780"/>
    </location>
</feature>
<feature type="compositionally biased region" description="Basic and acidic residues" evidence="1">
    <location>
        <begin position="908"/>
        <end position="923"/>
    </location>
</feature>
<feature type="compositionally biased region" description="Low complexity" evidence="1">
    <location>
        <begin position="449"/>
        <end position="469"/>
    </location>
</feature>
<feature type="compositionally biased region" description="Low complexity" evidence="1">
    <location>
        <begin position="1382"/>
        <end position="1396"/>
    </location>
</feature>
<feature type="compositionally biased region" description="Low complexity" evidence="1">
    <location>
        <begin position="947"/>
        <end position="958"/>
    </location>
</feature>
<dbReference type="Proteomes" id="UP000612055">
    <property type="component" value="Unassembled WGS sequence"/>
</dbReference>
<dbReference type="EMBL" id="JAEHOE010000087">
    <property type="protein sequence ID" value="KAG2488172.1"/>
    <property type="molecule type" value="Genomic_DNA"/>
</dbReference>
<feature type="region of interest" description="Disordered" evidence="1">
    <location>
        <begin position="693"/>
        <end position="721"/>
    </location>
</feature>